<keyword evidence="1" id="KW-0808">Transferase</keyword>
<name>A0A7S4SBV2_9DINO</name>
<feature type="domain" description="FYVE-type" evidence="7">
    <location>
        <begin position="794"/>
        <end position="850"/>
    </location>
</feature>
<evidence type="ECO:0000256" key="5">
    <source>
        <dbReference type="ARBA" id="ARBA00022833"/>
    </source>
</evidence>
<evidence type="ECO:0000256" key="2">
    <source>
        <dbReference type="ARBA" id="ARBA00022723"/>
    </source>
</evidence>
<keyword evidence="3 6" id="KW-0863">Zinc-finger</keyword>
<dbReference type="InterPro" id="IPR015433">
    <property type="entry name" value="PI3/4_kinase"/>
</dbReference>
<dbReference type="PANTHER" id="PTHR10048:SF7">
    <property type="entry name" value="PHOSPHATIDYLINOSITOL 3-KINASE CATALYTIC SUBUNIT TYPE 3"/>
    <property type="match status" value="1"/>
</dbReference>
<dbReference type="GO" id="GO:0000045">
    <property type="term" value="P:autophagosome assembly"/>
    <property type="evidence" value="ECO:0007669"/>
    <property type="project" value="TreeGrafter"/>
</dbReference>
<evidence type="ECO:0000259" key="7">
    <source>
        <dbReference type="PROSITE" id="PS50178"/>
    </source>
</evidence>
<dbReference type="InterPro" id="IPR017455">
    <property type="entry name" value="Znf_FYVE-rel"/>
</dbReference>
<keyword evidence="4" id="KW-0418">Kinase</keyword>
<evidence type="ECO:0008006" key="10">
    <source>
        <dbReference type="Google" id="ProtNLM"/>
    </source>
</evidence>
<dbReference type="GO" id="GO:0005768">
    <property type="term" value="C:endosome"/>
    <property type="evidence" value="ECO:0007669"/>
    <property type="project" value="TreeGrafter"/>
</dbReference>
<keyword evidence="5" id="KW-0862">Zinc</keyword>
<dbReference type="PROSITE" id="PS50178">
    <property type="entry name" value="ZF_FYVE"/>
    <property type="match status" value="1"/>
</dbReference>
<dbReference type="GO" id="GO:0048015">
    <property type="term" value="P:phosphatidylinositol-mediated signaling"/>
    <property type="evidence" value="ECO:0007669"/>
    <property type="project" value="TreeGrafter"/>
</dbReference>
<dbReference type="InterPro" id="IPR036940">
    <property type="entry name" value="PI3/4_kinase_cat_sf"/>
</dbReference>
<gene>
    <name evidence="9" type="ORF">AMON00008_LOCUS47982</name>
</gene>
<dbReference type="InterPro" id="IPR000403">
    <property type="entry name" value="PI3/4_kinase_cat_dom"/>
</dbReference>
<proteinExistence type="predicted"/>
<dbReference type="SUPFAM" id="SSF57903">
    <property type="entry name" value="FYVE/PHD zinc finger"/>
    <property type="match status" value="1"/>
</dbReference>
<dbReference type="Pfam" id="PF00454">
    <property type="entry name" value="PI3_PI4_kinase"/>
    <property type="match status" value="1"/>
</dbReference>
<feature type="domain" description="PI3K/PI4K catalytic" evidence="8">
    <location>
        <begin position="453"/>
        <end position="734"/>
    </location>
</feature>
<dbReference type="GO" id="GO:0016303">
    <property type="term" value="F:1-phosphatidylinositol-3-kinase activity"/>
    <property type="evidence" value="ECO:0007669"/>
    <property type="project" value="TreeGrafter"/>
</dbReference>
<dbReference type="PANTHER" id="PTHR10048">
    <property type="entry name" value="PHOSPHATIDYLINOSITOL KINASE"/>
    <property type="match status" value="1"/>
</dbReference>
<keyword evidence="2" id="KW-0479">Metal-binding</keyword>
<organism evidence="9">
    <name type="scientific">Alexandrium monilatum</name>
    <dbReference type="NCBI Taxonomy" id="311494"/>
    <lineage>
        <taxon>Eukaryota</taxon>
        <taxon>Sar</taxon>
        <taxon>Alveolata</taxon>
        <taxon>Dinophyceae</taxon>
        <taxon>Gonyaulacales</taxon>
        <taxon>Pyrocystaceae</taxon>
        <taxon>Alexandrium</taxon>
    </lineage>
</organism>
<reference evidence="9" key="1">
    <citation type="submission" date="2021-01" db="EMBL/GenBank/DDBJ databases">
        <authorList>
            <person name="Corre E."/>
            <person name="Pelletier E."/>
            <person name="Niang G."/>
            <person name="Scheremetjew M."/>
            <person name="Finn R."/>
            <person name="Kale V."/>
            <person name="Holt S."/>
            <person name="Cochrane G."/>
            <person name="Meng A."/>
            <person name="Brown T."/>
            <person name="Cohen L."/>
        </authorList>
    </citation>
    <scope>NUCLEOTIDE SEQUENCE</scope>
    <source>
        <strain evidence="9">CCMP3105</strain>
    </source>
</reference>
<dbReference type="SUPFAM" id="SSF56112">
    <property type="entry name" value="Protein kinase-like (PK-like)"/>
    <property type="match status" value="1"/>
</dbReference>
<dbReference type="SMART" id="SM00146">
    <property type="entry name" value="PI3Kc"/>
    <property type="match status" value="1"/>
</dbReference>
<dbReference type="GO" id="GO:0008270">
    <property type="term" value="F:zinc ion binding"/>
    <property type="evidence" value="ECO:0007669"/>
    <property type="project" value="UniProtKB-KW"/>
</dbReference>
<evidence type="ECO:0000256" key="4">
    <source>
        <dbReference type="ARBA" id="ARBA00022777"/>
    </source>
</evidence>
<dbReference type="InterPro" id="IPR011009">
    <property type="entry name" value="Kinase-like_dom_sf"/>
</dbReference>
<protein>
    <recommendedName>
        <fullName evidence="10">Phosphatidylinositol 3-kinase</fullName>
    </recommendedName>
</protein>
<dbReference type="InterPro" id="IPR011011">
    <property type="entry name" value="Znf_FYVE_PHD"/>
</dbReference>
<dbReference type="GO" id="GO:0006897">
    <property type="term" value="P:endocytosis"/>
    <property type="evidence" value="ECO:0007669"/>
    <property type="project" value="TreeGrafter"/>
</dbReference>
<dbReference type="GO" id="GO:0034271">
    <property type="term" value="C:phosphatidylinositol 3-kinase complex, class III, type I"/>
    <property type="evidence" value="ECO:0007669"/>
    <property type="project" value="TreeGrafter"/>
</dbReference>
<evidence type="ECO:0000256" key="1">
    <source>
        <dbReference type="ARBA" id="ARBA00022679"/>
    </source>
</evidence>
<sequence>MFFDFDVLDAALDNLPEEAVEFEEEGWTTVERQPALELRCSGCKLPVRMLPELFQDCHRCGAPCCCYCISRPDDSQWTAPALCKRCAVWQCLPPGEREGAREAAEIARRLCGLSLAAVRARAMDEDDDSTDARAARALTEQLALLSRCPRRCGEAERELIWRFHEELLEGPDGAHWLLLMAEEFLEPRARVPLRVRMLTEEQLEALQQALSAGLQVTCQTVATGTQGRDVLLCPGDQLTSDAGVLRDIGGASGKDNLQYMVRRLPFDLEFQRDATAAIVDWAPRVELSALQALRALAALSRSGDWPAEAASRIAEGVSRALEDPARVADETLAAFSASIVVWLARAPAAAGAPLSRALEARAAREETVLNCLYWAARQHEPSSPVLEGLPARRLGSFKEDLLRAAPAAEARRLRAAREFYDALAERDPGEEPLRFAGPFRCAPCFESTVVGVLEEPVRRLQSKTAPVCFGVRIERPDGTRGTQHIIHKREDDMLKQQQVSSIVAQMVTSLLSDGRVKDHLVSLGLDPATFYAGHHRIQTIYPGVGVIEVVPRAHTLSKVRPVLDFLWGMCRKSSSQPMQQLARAYGVSSAFWFAMSFLLGLGDRHGDNVMVTEEGTFFHIDFGFILGKDTLLFRHVAGPARVDFKEIKSVVGEDTPTAFFETLKLAFNALRAGAHLLFEQLCLAAELDADGLVAGQVRSHVRSFVEQRCQPGVSDADAGDKIERIVCRCADAPADWIRDATHELALRQPQAVIQGAVSKFASHGLSLASDATDVALEGMDAACAILDGLVGQRWERAALCSVCNRPVARSFLRWSKRPRRHHCRICRKTVCDRRECSAAPSGLERRCRNCALGVQAPEAVQAAPEMAQLDHPSAPPLAPPAAAAVRAPDGPIVLGASAAARARLKDPDIV</sequence>
<evidence type="ECO:0000256" key="3">
    <source>
        <dbReference type="ARBA" id="ARBA00022771"/>
    </source>
</evidence>
<dbReference type="AlphaFoldDB" id="A0A7S4SBV2"/>
<dbReference type="GO" id="GO:0034272">
    <property type="term" value="C:phosphatidylinositol 3-kinase complex, class III, type II"/>
    <property type="evidence" value="ECO:0007669"/>
    <property type="project" value="TreeGrafter"/>
</dbReference>
<dbReference type="EMBL" id="HBNR01067851">
    <property type="protein sequence ID" value="CAE4640876.1"/>
    <property type="molecule type" value="Transcribed_RNA"/>
</dbReference>
<dbReference type="GO" id="GO:0000407">
    <property type="term" value="C:phagophore assembly site"/>
    <property type="evidence" value="ECO:0007669"/>
    <property type="project" value="TreeGrafter"/>
</dbReference>
<accession>A0A7S4SBV2</accession>
<dbReference type="GO" id="GO:0005777">
    <property type="term" value="C:peroxisome"/>
    <property type="evidence" value="ECO:0007669"/>
    <property type="project" value="TreeGrafter"/>
</dbReference>
<evidence type="ECO:0000313" key="9">
    <source>
        <dbReference type="EMBL" id="CAE4640876.1"/>
    </source>
</evidence>
<evidence type="ECO:0000259" key="8">
    <source>
        <dbReference type="PROSITE" id="PS50290"/>
    </source>
</evidence>
<dbReference type="PROSITE" id="PS50290">
    <property type="entry name" value="PI3_4_KINASE_3"/>
    <property type="match status" value="1"/>
</dbReference>
<evidence type="ECO:0000256" key="6">
    <source>
        <dbReference type="PROSITE-ProRule" id="PRU00091"/>
    </source>
</evidence>
<dbReference type="Gene3D" id="1.10.1070.11">
    <property type="entry name" value="Phosphatidylinositol 3-/4-kinase, catalytic domain"/>
    <property type="match status" value="1"/>
</dbReference>